<sequence>MDTDATAAACAAPAEPDFQFGKILSYTFQAPQCWLRDDDKCKKLLKKESPAQILENKSQSTCLGHFVTLTLKGLLERLHCLILLLFGG</sequence>
<organism evidence="1 2">
    <name type="scientific">Ovis aries</name>
    <name type="common">Sheep</name>
    <dbReference type="NCBI Taxonomy" id="9940"/>
    <lineage>
        <taxon>Eukaryota</taxon>
        <taxon>Metazoa</taxon>
        <taxon>Chordata</taxon>
        <taxon>Craniata</taxon>
        <taxon>Vertebrata</taxon>
        <taxon>Euteleostomi</taxon>
        <taxon>Mammalia</taxon>
        <taxon>Eutheria</taxon>
        <taxon>Laurasiatheria</taxon>
        <taxon>Artiodactyla</taxon>
        <taxon>Ruminantia</taxon>
        <taxon>Pecora</taxon>
        <taxon>Bovidae</taxon>
        <taxon>Caprinae</taxon>
        <taxon>Ovis</taxon>
    </lineage>
</organism>
<gene>
    <name evidence="1" type="ORF">JEQ12_011821</name>
</gene>
<proteinExistence type="predicted"/>
<dbReference type="EMBL" id="JAEMGP010000023">
    <property type="protein sequence ID" value="KAG5195526.1"/>
    <property type="molecule type" value="Genomic_DNA"/>
</dbReference>
<comment type="caution">
    <text evidence="1">The sequence shown here is derived from an EMBL/GenBank/DDBJ whole genome shotgun (WGS) entry which is preliminary data.</text>
</comment>
<name>A0A835ZNI1_SHEEP</name>
<accession>A0A835ZNI1</accession>
<evidence type="ECO:0000313" key="1">
    <source>
        <dbReference type="EMBL" id="KAG5195526.1"/>
    </source>
</evidence>
<evidence type="ECO:0000313" key="2">
    <source>
        <dbReference type="Proteomes" id="UP000664991"/>
    </source>
</evidence>
<dbReference type="AlphaFoldDB" id="A0A835ZNI1"/>
<dbReference type="Proteomes" id="UP000664991">
    <property type="component" value="Unassembled WGS sequence"/>
</dbReference>
<reference evidence="1 2" key="1">
    <citation type="submission" date="2020-12" db="EMBL/GenBank/DDBJ databases">
        <title>De novo assembly of Tibetan sheep genome.</title>
        <authorList>
            <person name="Li X."/>
        </authorList>
    </citation>
    <scope>NUCLEOTIDE SEQUENCE [LARGE SCALE GENOMIC DNA]</scope>
    <source>
        <tissue evidence="1">Heart</tissue>
    </source>
</reference>
<protein>
    <submittedName>
        <fullName evidence="1">Uncharacterized protein</fullName>
    </submittedName>
</protein>